<gene>
    <name evidence="2" type="ORF">G3572_16065</name>
</gene>
<evidence type="ECO:0000313" key="3">
    <source>
        <dbReference type="Proteomes" id="UP000481421"/>
    </source>
</evidence>
<reference evidence="2 3" key="1">
    <citation type="submission" date="2020-02" db="EMBL/GenBank/DDBJ databases">
        <title>Rhodobacter algicola sp. nov., isolated from microalga culture.</title>
        <authorList>
            <person name="Park C.-Y."/>
        </authorList>
    </citation>
    <scope>NUCLEOTIDE SEQUENCE [LARGE SCALE GENOMIC DNA]</scope>
    <source>
        <strain evidence="2 3">ETT8</strain>
    </source>
</reference>
<dbReference type="GO" id="GO:0003677">
    <property type="term" value="F:DNA binding"/>
    <property type="evidence" value="ECO:0007669"/>
    <property type="project" value="InterPro"/>
</dbReference>
<dbReference type="InterPro" id="IPR010982">
    <property type="entry name" value="Lambda_DNA-bd_dom_sf"/>
</dbReference>
<dbReference type="Gene3D" id="1.10.260.40">
    <property type="entry name" value="lambda repressor-like DNA-binding domains"/>
    <property type="match status" value="1"/>
</dbReference>
<comment type="caution">
    <text evidence="2">The sequence shown here is derived from an EMBL/GenBank/DDBJ whole genome shotgun (WGS) entry which is preliminary data.</text>
</comment>
<feature type="domain" description="Bacteriophage CI repressor N-terminal" evidence="1">
    <location>
        <begin position="67"/>
        <end position="104"/>
    </location>
</feature>
<dbReference type="GO" id="GO:0045892">
    <property type="term" value="P:negative regulation of DNA-templated transcription"/>
    <property type="evidence" value="ECO:0007669"/>
    <property type="project" value="InterPro"/>
</dbReference>
<dbReference type="Proteomes" id="UP000481421">
    <property type="component" value="Unassembled WGS sequence"/>
</dbReference>
<dbReference type="AlphaFoldDB" id="A0A6B3RNT5"/>
<evidence type="ECO:0000313" key="2">
    <source>
        <dbReference type="EMBL" id="NEX47730.1"/>
    </source>
</evidence>
<keyword evidence="3" id="KW-1185">Reference proteome</keyword>
<accession>A0A6B3RNT5</accession>
<proteinExistence type="predicted"/>
<sequence length="206" mass="23148">MLSHEAMGLTKGLQRRSAADKLGANVFQKLGRRCIHVTRRFPLGDVVHNEHYMFTMGRSTVNDAGEIIERLKARFRVDSDSDLAAKLMISRSSVANWRNRNSVPDRYQRVAEGDINWSAFSTGIVDMSLVESAAMRLAMLRLMRDFGDIAKDYRAFLERSGQAAATWPIYWSKACKDVQEAMAESGSDDAFNIVSLIAYDEVFAAK</sequence>
<dbReference type="EMBL" id="JAAIKE010000005">
    <property type="protein sequence ID" value="NEX47730.1"/>
    <property type="molecule type" value="Genomic_DNA"/>
</dbReference>
<evidence type="ECO:0000259" key="1">
    <source>
        <dbReference type="Pfam" id="PF07022"/>
    </source>
</evidence>
<name>A0A6B3RNT5_9RHOB</name>
<dbReference type="InterPro" id="IPR010744">
    <property type="entry name" value="Phage_CI_N"/>
</dbReference>
<protein>
    <submittedName>
        <fullName evidence="2">Bacteriophage CI repressor</fullName>
    </submittedName>
</protein>
<organism evidence="2 3">
    <name type="scientific">Pseudotabrizicola algicola</name>
    <dbReference type="NCBI Taxonomy" id="2709381"/>
    <lineage>
        <taxon>Bacteria</taxon>
        <taxon>Pseudomonadati</taxon>
        <taxon>Pseudomonadota</taxon>
        <taxon>Alphaproteobacteria</taxon>
        <taxon>Rhodobacterales</taxon>
        <taxon>Paracoccaceae</taxon>
        <taxon>Pseudotabrizicola</taxon>
    </lineage>
</organism>
<dbReference type="Pfam" id="PF07022">
    <property type="entry name" value="Phage_CI_repr"/>
    <property type="match status" value="1"/>
</dbReference>